<accession>A0A833VYQ1</accession>
<dbReference type="Proteomes" id="UP000655588">
    <property type="component" value="Unassembled WGS sequence"/>
</dbReference>
<evidence type="ECO:0000313" key="2">
    <source>
        <dbReference type="EMBL" id="KAF3425249.1"/>
    </source>
</evidence>
<keyword evidence="3" id="KW-1185">Reference proteome</keyword>
<gene>
    <name evidence="2" type="ORF">E2986_09601</name>
</gene>
<comment type="caution">
    <text evidence="2">The sequence shown here is derived from an EMBL/GenBank/DDBJ whole genome shotgun (WGS) entry which is preliminary data.</text>
</comment>
<dbReference type="Pfam" id="PF14766">
    <property type="entry name" value="RPA_interact_N"/>
    <property type="match status" value="1"/>
</dbReference>
<dbReference type="EMBL" id="WNWW01000407">
    <property type="protein sequence ID" value="KAF3425249.1"/>
    <property type="molecule type" value="Genomic_DNA"/>
</dbReference>
<evidence type="ECO:0000313" key="3">
    <source>
        <dbReference type="Proteomes" id="UP000655588"/>
    </source>
</evidence>
<name>A0A833VYQ1_9HYME</name>
<dbReference type="InterPro" id="IPR028158">
    <property type="entry name" value="RPA_interact_N_dom"/>
</dbReference>
<proteinExistence type="predicted"/>
<dbReference type="AlphaFoldDB" id="A0A833VYQ1"/>
<protein>
    <recommendedName>
        <fullName evidence="1">RPA-interacting protein N-terminal domain-containing protein</fullName>
    </recommendedName>
</protein>
<reference evidence="2" key="1">
    <citation type="submission" date="2019-11" db="EMBL/GenBank/DDBJ databases">
        <title>The nuclear and mitochondrial genomes of Frieseomelitta varia - a highly eusocial stingless bee (Meliponini) with a permanently sterile worker caste.</title>
        <authorList>
            <person name="Freitas F.C.P."/>
            <person name="Lourenco A.P."/>
            <person name="Nunes F.M.F."/>
            <person name="Paschoal A.R."/>
            <person name="Abreu F.C.P."/>
            <person name="Barbin F.O."/>
            <person name="Bataglia L."/>
            <person name="Cardoso-Junior C.A.M."/>
            <person name="Cervoni M.S."/>
            <person name="Silva S.R."/>
            <person name="Dalarmi F."/>
            <person name="Del Lama M.A."/>
            <person name="Depintor T.S."/>
            <person name="Ferreira K.M."/>
            <person name="Goria P.S."/>
            <person name="Jaskot M.C."/>
            <person name="Lago D.C."/>
            <person name="Luna-Lucena D."/>
            <person name="Moda L.M."/>
            <person name="Nascimento L."/>
            <person name="Pedrino M."/>
            <person name="Rabico F.O."/>
            <person name="Sanches F.C."/>
            <person name="Santos D.E."/>
            <person name="Santos C.G."/>
            <person name="Vieira J."/>
            <person name="Lopes T.F."/>
            <person name="Barchuk A.R."/>
            <person name="Hartfelder K."/>
            <person name="Simoes Z.L.P."/>
            <person name="Bitondi M.M.G."/>
            <person name="Pinheiro D.G."/>
        </authorList>
    </citation>
    <scope>NUCLEOTIDE SEQUENCE</scope>
    <source>
        <strain evidence="2">USP_RPSP 00005682</strain>
        <tissue evidence="2">Whole individual</tissue>
    </source>
</reference>
<evidence type="ECO:0000259" key="1">
    <source>
        <dbReference type="Pfam" id="PF14766"/>
    </source>
</evidence>
<sequence length="135" mass="15970">MENIRLSPTTMDMKLKNRNSVNKLKHSSPKLQEVLRERCRQKMREKRGQLFNKRRFGLELCSKDVQETLTEIVRKEFSDLMTTNLDSTFVDNSFLNESLDPEATFELENEIVNEGELIALFFCYIQHLVVFLCYL</sequence>
<organism evidence="2 3">
    <name type="scientific">Frieseomelitta varia</name>
    <dbReference type="NCBI Taxonomy" id="561572"/>
    <lineage>
        <taxon>Eukaryota</taxon>
        <taxon>Metazoa</taxon>
        <taxon>Ecdysozoa</taxon>
        <taxon>Arthropoda</taxon>
        <taxon>Hexapoda</taxon>
        <taxon>Insecta</taxon>
        <taxon>Pterygota</taxon>
        <taxon>Neoptera</taxon>
        <taxon>Endopterygota</taxon>
        <taxon>Hymenoptera</taxon>
        <taxon>Apocrita</taxon>
        <taxon>Aculeata</taxon>
        <taxon>Apoidea</taxon>
        <taxon>Anthophila</taxon>
        <taxon>Apidae</taxon>
        <taxon>Frieseomelitta</taxon>
    </lineage>
</organism>
<feature type="domain" description="RPA-interacting protein N-terminal" evidence="1">
    <location>
        <begin position="18"/>
        <end position="57"/>
    </location>
</feature>